<proteinExistence type="predicted"/>
<evidence type="ECO:0000313" key="8">
    <source>
        <dbReference type="Ensembl" id="ENSCSEP00000017694.1"/>
    </source>
</evidence>
<dbReference type="InterPro" id="IPR055355">
    <property type="entry name" value="ZP-C"/>
</dbReference>
<dbReference type="Gene3D" id="2.60.40.3210">
    <property type="entry name" value="Zona pellucida, ZP-N domain"/>
    <property type="match status" value="1"/>
</dbReference>
<dbReference type="InterPro" id="IPR014853">
    <property type="entry name" value="VWF/SSPO/ZAN-like_Cys-rich_dom"/>
</dbReference>
<dbReference type="Pfam" id="PF12714">
    <property type="entry name" value="TILa"/>
    <property type="match status" value="1"/>
</dbReference>
<keyword evidence="5" id="KW-0325">Glycoprotein</keyword>
<evidence type="ECO:0008006" key="10">
    <source>
        <dbReference type="Google" id="ProtNLM"/>
    </source>
</evidence>
<reference evidence="8 9" key="1">
    <citation type="journal article" date="2014" name="Nat. Genet.">
        <title>Whole-genome sequence of a flatfish provides insights into ZW sex chromosome evolution and adaptation to a benthic lifestyle.</title>
        <authorList>
            <person name="Chen S."/>
            <person name="Zhang G."/>
            <person name="Shao C."/>
            <person name="Huang Q."/>
            <person name="Liu G."/>
            <person name="Zhang P."/>
            <person name="Song W."/>
            <person name="An N."/>
            <person name="Chalopin D."/>
            <person name="Volff J.N."/>
            <person name="Hong Y."/>
            <person name="Li Q."/>
            <person name="Sha Z."/>
            <person name="Zhou H."/>
            <person name="Xie M."/>
            <person name="Yu Q."/>
            <person name="Liu Y."/>
            <person name="Xiang H."/>
            <person name="Wang N."/>
            <person name="Wu K."/>
            <person name="Yang C."/>
            <person name="Zhou Q."/>
            <person name="Liao X."/>
            <person name="Yang L."/>
            <person name="Hu Q."/>
            <person name="Zhang J."/>
            <person name="Meng L."/>
            <person name="Jin L."/>
            <person name="Tian Y."/>
            <person name="Lian J."/>
            <person name="Yang J."/>
            <person name="Miao G."/>
            <person name="Liu S."/>
            <person name="Liang Z."/>
            <person name="Yan F."/>
            <person name="Li Y."/>
            <person name="Sun B."/>
            <person name="Zhang H."/>
            <person name="Zhang J."/>
            <person name="Zhu Y."/>
            <person name="Du M."/>
            <person name="Zhao Y."/>
            <person name="Schartl M."/>
            <person name="Tang Q."/>
            <person name="Wang J."/>
        </authorList>
    </citation>
    <scope>NUCLEOTIDE SEQUENCE</scope>
</reference>
<accession>A0A3P8VTQ6</accession>
<dbReference type="InterPro" id="IPR052749">
    <property type="entry name" value="Alpha-tectorin"/>
</dbReference>
<dbReference type="InterPro" id="IPR036084">
    <property type="entry name" value="Ser_inhib-like_sf"/>
</dbReference>
<dbReference type="Gene3D" id="2.60.40.4100">
    <property type="entry name" value="Zona pellucida, ZP-C domain"/>
    <property type="match status" value="1"/>
</dbReference>
<dbReference type="SMART" id="SM00241">
    <property type="entry name" value="ZP"/>
    <property type="match status" value="1"/>
</dbReference>
<keyword evidence="9" id="KW-1185">Reference proteome</keyword>
<dbReference type="PROSITE" id="PS51034">
    <property type="entry name" value="ZP_2"/>
    <property type="match status" value="1"/>
</dbReference>
<dbReference type="Proteomes" id="UP000265120">
    <property type="component" value="Chromosome Z"/>
</dbReference>
<reference evidence="8" key="3">
    <citation type="submission" date="2025-09" db="UniProtKB">
        <authorList>
            <consortium name="Ensembl"/>
        </authorList>
    </citation>
    <scope>IDENTIFICATION</scope>
</reference>
<keyword evidence="4" id="KW-1015">Disulfide bond</keyword>
<dbReference type="GeneTree" id="ENSGT00940000156038"/>
<keyword evidence="3" id="KW-0472">Membrane</keyword>
<dbReference type="PANTHER" id="PTHR46160">
    <property type="entry name" value="ALPHA-TECTORIN-RELATED"/>
    <property type="match status" value="1"/>
</dbReference>
<name>A0A3P8VTQ6_CYNSE</name>
<dbReference type="STRING" id="244447.ENSCSEP00000017694"/>
<reference evidence="8" key="2">
    <citation type="submission" date="2025-08" db="UniProtKB">
        <authorList>
            <consortium name="Ensembl"/>
        </authorList>
    </citation>
    <scope>IDENTIFICATION</scope>
</reference>
<evidence type="ECO:0000256" key="4">
    <source>
        <dbReference type="ARBA" id="ARBA00023157"/>
    </source>
</evidence>
<evidence type="ECO:0000256" key="2">
    <source>
        <dbReference type="ARBA" id="ARBA00022729"/>
    </source>
</evidence>
<dbReference type="InterPro" id="IPR025615">
    <property type="entry name" value="TILa_dom"/>
</dbReference>
<protein>
    <recommendedName>
        <fullName evidence="10">ZP domain-containing protein</fullName>
    </recommendedName>
</protein>
<evidence type="ECO:0000259" key="7">
    <source>
        <dbReference type="PROSITE" id="PS51233"/>
    </source>
</evidence>
<dbReference type="InParanoid" id="A0A3P8VTQ6"/>
<dbReference type="InterPro" id="IPR042235">
    <property type="entry name" value="ZP-C_dom"/>
</dbReference>
<dbReference type="Pfam" id="PF00094">
    <property type="entry name" value="VWD"/>
    <property type="match status" value="1"/>
</dbReference>
<dbReference type="InterPro" id="IPR001846">
    <property type="entry name" value="VWF_type-D"/>
</dbReference>
<dbReference type="Pfam" id="PF08742">
    <property type="entry name" value="C8"/>
    <property type="match status" value="1"/>
</dbReference>
<evidence type="ECO:0000256" key="5">
    <source>
        <dbReference type="ARBA" id="ARBA00023180"/>
    </source>
</evidence>
<dbReference type="PROSITE" id="PS51233">
    <property type="entry name" value="VWFD"/>
    <property type="match status" value="1"/>
</dbReference>
<dbReference type="Pfam" id="PF01826">
    <property type="entry name" value="TIL"/>
    <property type="match status" value="1"/>
</dbReference>
<dbReference type="Ensembl" id="ENSCSET00000017910.1">
    <property type="protein sequence ID" value="ENSCSEP00000017694.1"/>
    <property type="gene ID" value="ENSCSEG00000011349.1"/>
</dbReference>
<evidence type="ECO:0000256" key="1">
    <source>
        <dbReference type="ARBA" id="ARBA00004370"/>
    </source>
</evidence>
<dbReference type="InterPro" id="IPR001507">
    <property type="entry name" value="ZP_dom"/>
</dbReference>
<comment type="subcellular location">
    <subcellularLocation>
        <location evidence="1">Membrane</location>
    </subcellularLocation>
</comment>
<sequence length="685" mass="75977">ASLTYSSSKNGMLKLLLIRKQIYFSPVKYLQTGSTAGARGRATAACQQMPCVANSHFEPQGTGCPSTCVNTNSSNNCPLPSREGCFCNEGHVLSGEACVAVADCGCNFEGRYYSAGDTVILDDDCGRSCRCEQGVMTCQSHGCDALEACVVEEGERGCRPNGYATCLIRGPGSYQTFDDLTYEYPGACRLTLARVMGLFNHPHFTVTAEKVLRGDGGFDRWLKFESEGKLISLEMSSSIYHSSIHGIVIRTAFGVKVQTVWPHFVSITAPSVYNGTLGGLCGNYNGHSHDEFRQPDGTLVDNAQAEYCAIIGSEEGPFTGCWSVEDPQQHMETCIRILGTSGNPASTRCEVLRDYALLCQREAYEQTCSLLGLDIPEWRAAVHCAESDPCENLNCTDFEWCGEKDGVYGCFCDENHHRANNESYGEPAVQLQLWCQLFEAGFHSEALHLRDEECGGHLQDGRLVFHFDNDDNVCGTSLRVYTNHLWSNDGTWMIGVHIQVISRQRNIHLQFNCEYPLSQNSTSERLFLYSIINKRLPSGEGRYRVRMTPYEDASFTSPITGAENVEMEIDEVLYVEVATEGVDERQLSTIITACWATPVNVPDYPVRWDLIQNECPNPLDGTVEVIQNGVSSAARFSFRMFTFPNNTSVYLHCQIQLCLLRDNDCTPVSVCVCVSADRPPPTWHH</sequence>
<organism evidence="8 9">
    <name type="scientific">Cynoglossus semilaevis</name>
    <name type="common">Tongue sole</name>
    <dbReference type="NCBI Taxonomy" id="244447"/>
    <lineage>
        <taxon>Eukaryota</taxon>
        <taxon>Metazoa</taxon>
        <taxon>Chordata</taxon>
        <taxon>Craniata</taxon>
        <taxon>Vertebrata</taxon>
        <taxon>Euteleostomi</taxon>
        <taxon>Actinopterygii</taxon>
        <taxon>Neopterygii</taxon>
        <taxon>Teleostei</taxon>
        <taxon>Neoteleostei</taxon>
        <taxon>Acanthomorphata</taxon>
        <taxon>Carangaria</taxon>
        <taxon>Pleuronectiformes</taxon>
        <taxon>Pleuronectoidei</taxon>
        <taxon>Cynoglossidae</taxon>
        <taxon>Cynoglossinae</taxon>
        <taxon>Cynoglossus</taxon>
    </lineage>
</organism>
<feature type="domain" description="ZP" evidence="6">
    <location>
        <begin position="411"/>
        <end position="678"/>
    </location>
</feature>
<dbReference type="PANTHER" id="PTHR46160:SF9">
    <property type="entry name" value="PROTEIN PRY2-RELATED"/>
    <property type="match status" value="1"/>
</dbReference>
<dbReference type="InterPro" id="IPR002919">
    <property type="entry name" value="TIL_dom"/>
</dbReference>
<dbReference type="GO" id="GO:0016020">
    <property type="term" value="C:membrane"/>
    <property type="evidence" value="ECO:0007669"/>
    <property type="project" value="UniProtKB-SubCell"/>
</dbReference>
<keyword evidence="2" id="KW-0732">Signal</keyword>
<dbReference type="Pfam" id="PF00100">
    <property type="entry name" value="Zona_pellucida"/>
    <property type="match status" value="1"/>
</dbReference>
<dbReference type="AlphaFoldDB" id="A0A3P8VTQ6"/>
<evidence type="ECO:0000259" key="6">
    <source>
        <dbReference type="PROSITE" id="PS51034"/>
    </source>
</evidence>
<evidence type="ECO:0000313" key="9">
    <source>
        <dbReference type="Proteomes" id="UP000265120"/>
    </source>
</evidence>
<dbReference type="SMART" id="SM00216">
    <property type="entry name" value="VWD"/>
    <property type="match status" value="1"/>
</dbReference>
<dbReference type="CDD" id="cd19941">
    <property type="entry name" value="TIL"/>
    <property type="match status" value="1"/>
</dbReference>
<evidence type="ECO:0000256" key="3">
    <source>
        <dbReference type="ARBA" id="ARBA00023136"/>
    </source>
</evidence>
<dbReference type="SUPFAM" id="SSF57567">
    <property type="entry name" value="Serine protease inhibitors"/>
    <property type="match status" value="1"/>
</dbReference>
<feature type="domain" description="VWFD" evidence="7">
    <location>
        <begin position="164"/>
        <end position="335"/>
    </location>
</feature>
<dbReference type="Gene3D" id="2.10.25.10">
    <property type="entry name" value="Laminin"/>
    <property type="match status" value="1"/>
</dbReference>